<gene>
    <name evidence="1" type="ORF">SAMN02745752_01371</name>
</gene>
<keyword evidence="2" id="KW-1185">Reference proteome</keyword>
<name>A0A1K1WA98_9GAMM</name>
<dbReference type="CDD" id="cd09727">
    <property type="entry name" value="Cas6_I-E"/>
    <property type="match status" value="1"/>
</dbReference>
<dbReference type="Pfam" id="PF08798">
    <property type="entry name" value="CRISPR_assoc"/>
    <property type="match status" value="1"/>
</dbReference>
<dbReference type="STRING" id="1122209.SAMN02745752_01371"/>
<dbReference type="RefSeq" id="WP_072325591.1">
    <property type="nucleotide sequence ID" value="NZ_FPJW01000003.1"/>
</dbReference>
<evidence type="ECO:0000313" key="1">
    <source>
        <dbReference type="EMBL" id="SFX34278.1"/>
    </source>
</evidence>
<dbReference type="Proteomes" id="UP000182350">
    <property type="component" value="Unassembled WGS sequence"/>
</dbReference>
<dbReference type="SUPFAM" id="SSF117987">
    <property type="entry name" value="CRISPR-associated protein"/>
    <property type="match status" value="3"/>
</dbReference>
<dbReference type="EMBL" id="FPJW01000003">
    <property type="protein sequence ID" value="SFX34278.1"/>
    <property type="molecule type" value="Genomic_DNA"/>
</dbReference>
<sequence>MYLSKINLKAEPEAREKLVSLVHGGIYASHQLLWQLFTTEPQRHFLFRQEQDDGYKVGKGEPFFYVLSKQAPSDDEGFFDIQTKPFHPVLKPGDRLGFTLRVNPTICRQGKRHDVLMDARISWLAQQTAALGSTPVTSQRALKESLLDKATDMHLESWRSLILASDHRDALETCEGRKATLDLVLKVVADQAVKAWWISRLPRLGLAVGAEDVFQCTGYLQHGLTRKSEAARFSSVDLTGQVTVEDPQMFIKEWSAGIGRAKAFGCGLMLIRRI</sequence>
<dbReference type="Gene3D" id="3.30.70.1200">
    <property type="entry name" value="Crispr-associated protein, domain 1"/>
    <property type="match status" value="1"/>
</dbReference>
<evidence type="ECO:0000313" key="2">
    <source>
        <dbReference type="Proteomes" id="UP000182350"/>
    </source>
</evidence>
<dbReference type="InterPro" id="IPR010179">
    <property type="entry name" value="CRISPR-assoc_prot_Cse3"/>
</dbReference>
<organism evidence="1 2">
    <name type="scientific">Marinospirillum alkaliphilum DSM 21637</name>
    <dbReference type="NCBI Taxonomy" id="1122209"/>
    <lineage>
        <taxon>Bacteria</taxon>
        <taxon>Pseudomonadati</taxon>
        <taxon>Pseudomonadota</taxon>
        <taxon>Gammaproteobacteria</taxon>
        <taxon>Oceanospirillales</taxon>
        <taxon>Oceanospirillaceae</taxon>
        <taxon>Marinospirillum</taxon>
    </lineage>
</organism>
<dbReference type="AlphaFoldDB" id="A0A1K1WA98"/>
<protein>
    <submittedName>
        <fullName evidence="1">CRISPR system Cascade subunit CasE</fullName>
    </submittedName>
</protein>
<dbReference type="SMART" id="SM01101">
    <property type="entry name" value="CRISPR_assoc"/>
    <property type="match status" value="1"/>
</dbReference>
<proteinExistence type="predicted"/>
<dbReference type="Gene3D" id="3.30.70.1210">
    <property type="entry name" value="Crispr-associated protein, domain 2"/>
    <property type="match status" value="1"/>
</dbReference>
<accession>A0A1K1WA98</accession>
<reference evidence="1 2" key="1">
    <citation type="submission" date="2016-11" db="EMBL/GenBank/DDBJ databases">
        <authorList>
            <person name="Jaros S."/>
            <person name="Januszkiewicz K."/>
            <person name="Wedrychowicz H."/>
        </authorList>
    </citation>
    <scope>NUCLEOTIDE SEQUENCE [LARGE SCALE GENOMIC DNA]</scope>
    <source>
        <strain evidence="1 2">DSM 21637</strain>
    </source>
</reference>
<dbReference type="OrthoDB" id="9795689at2"/>
<dbReference type="NCBIfam" id="TIGR01907">
    <property type="entry name" value="casE_Cse3"/>
    <property type="match status" value="2"/>
</dbReference>